<dbReference type="OMA" id="SNGRHDW"/>
<dbReference type="VEuPathDB" id="FungiDB:ASPBRDRAFT_45420"/>
<sequence length="286" mass="31912">MASPLSSGFHIADGNGYMLESDYAAACRLNLQVYLWKKSLKFTLHPSIPLSTDSAPPPALRIADIATGTALWLLDLSEELPPLSVQLDGFDIDLSKAPNSKWLPTNICLGQWNIFDPVPDHMLGRYDVVHLRLLILVVQDSDPLPIIRNVYRMLKPGGYIQWDELNYPDTHVVKVNSGTKTPAFDKLLEFVYSNGRHDWVLQLPGILSNNGFTEARLESYTDRMDLVMANGQQHLMTMAEFMGTLAKRGLLEEAQDMEKLLRGVSYEATQGVALAMPKVVCVAKKI</sequence>
<evidence type="ECO:0008006" key="3">
    <source>
        <dbReference type="Google" id="ProtNLM"/>
    </source>
</evidence>
<evidence type="ECO:0000313" key="1">
    <source>
        <dbReference type="EMBL" id="OJJ70090.1"/>
    </source>
</evidence>
<accession>A0A1L9UEK1</accession>
<dbReference type="SUPFAM" id="SSF53335">
    <property type="entry name" value="S-adenosyl-L-methionine-dependent methyltransferases"/>
    <property type="match status" value="1"/>
</dbReference>
<dbReference type="RefSeq" id="XP_067477339.1">
    <property type="nucleotide sequence ID" value="XM_067625397.1"/>
</dbReference>
<dbReference type="GeneID" id="93577885"/>
<proteinExistence type="predicted"/>
<dbReference type="EMBL" id="KV878687">
    <property type="protein sequence ID" value="OJJ70090.1"/>
    <property type="molecule type" value="Genomic_DNA"/>
</dbReference>
<reference evidence="2" key="1">
    <citation type="journal article" date="2017" name="Genome Biol.">
        <title>Comparative genomics reveals high biological diversity and specific adaptations in the industrially and medically important fungal genus Aspergillus.</title>
        <authorList>
            <person name="de Vries R.P."/>
            <person name="Riley R."/>
            <person name="Wiebenga A."/>
            <person name="Aguilar-Osorio G."/>
            <person name="Amillis S."/>
            <person name="Uchima C.A."/>
            <person name="Anderluh G."/>
            <person name="Asadollahi M."/>
            <person name="Askin M."/>
            <person name="Barry K."/>
            <person name="Battaglia E."/>
            <person name="Bayram O."/>
            <person name="Benocci T."/>
            <person name="Braus-Stromeyer S.A."/>
            <person name="Caldana C."/>
            <person name="Canovas D."/>
            <person name="Cerqueira G.C."/>
            <person name="Chen F."/>
            <person name="Chen W."/>
            <person name="Choi C."/>
            <person name="Clum A."/>
            <person name="Dos Santos R.A."/>
            <person name="Damasio A.R."/>
            <person name="Diallinas G."/>
            <person name="Emri T."/>
            <person name="Fekete E."/>
            <person name="Flipphi M."/>
            <person name="Freyberg S."/>
            <person name="Gallo A."/>
            <person name="Gournas C."/>
            <person name="Habgood R."/>
            <person name="Hainaut M."/>
            <person name="Harispe M.L."/>
            <person name="Henrissat B."/>
            <person name="Hilden K.S."/>
            <person name="Hope R."/>
            <person name="Hossain A."/>
            <person name="Karabika E."/>
            <person name="Karaffa L."/>
            <person name="Karanyi Z."/>
            <person name="Krasevec N."/>
            <person name="Kuo A."/>
            <person name="Kusch H."/>
            <person name="LaButti K."/>
            <person name="Lagendijk E.L."/>
            <person name="Lapidus A."/>
            <person name="Levasseur A."/>
            <person name="Lindquist E."/>
            <person name="Lipzen A."/>
            <person name="Logrieco A.F."/>
            <person name="MacCabe A."/>
            <person name="Maekelae M.R."/>
            <person name="Malavazi I."/>
            <person name="Melin P."/>
            <person name="Meyer V."/>
            <person name="Mielnichuk N."/>
            <person name="Miskei M."/>
            <person name="Molnar A.P."/>
            <person name="Mule G."/>
            <person name="Ngan C.Y."/>
            <person name="Orejas M."/>
            <person name="Orosz E."/>
            <person name="Ouedraogo J.P."/>
            <person name="Overkamp K.M."/>
            <person name="Park H.-S."/>
            <person name="Perrone G."/>
            <person name="Piumi F."/>
            <person name="Punt P.J."/>
            <person name="Ram A.F."/>
            <person name="Ramon A."/>
            <person name="Rauscher S."/>
            <person name="Record E."/>
            <person name="Riano-Pachon D.M."/>
            <person name="Robert V."/>
            <person name="Roehrig J."/>
            <person name="Ruller R."/>
            <person name="Salamov A."/>
            <person name="Salih N.S."/>
            <person name="Samson R.A."/>
            <person name="Sandor E."/>
            <person name="Sanguinetti M."/>
            <person name="Schuetze T."/>
            <person name="Sepcic K."/>
            <person name="Shelest E."/>
            <person name="Sherlock G."/>
            <person name="Sophianopoulou V."/>
            <person name="Squina F.M."/>
            <person name="Sun H."/>
            <person name="Susca A."/>
            <person name="Todd R.B."/>
            <person name="Tsang A."/>
            <person name="Unkles S.E."/>
            <person name="van de Wiele N."/>
            <person name="van Rossen-Uffink D."/>
            <person name="Oliveira J.V."/>
            <person name="Vesth T.C."/>
            <person name="Visser J."/>
            <person name="Yu J.-H."/>
            <person name="Zhou M."/>
            <person name="Andersen M.R."/>
            <person name="Archer D.B."/>
            <person name="Baker S.E."/>
            <person name="Benoit I."/>
            <person name="Brakhage A.A."/>
            <person name="Braus G.H."/>
            <person name="Fischer R."/>
            <person name="Frisvad J.C."/>
            <person name="Goldman G.H."/>
            <person name="Houbraken J."/>
            <person name="Oakley B."/>
            <person name="Pocsi I."/>
            <person name="Scazzocchio C."/>
            <person name="Seiboth B."/>
            <person name="vanKuyk P.A."/>
            <person name="Wortman J."/>
            <person name="Dyer P.S."/>
            <person name="Grigoriev I.V."/>
        </authorList>
    </citation>
    <scope>NUCLEOTIDE SEQUENCE [LARGE SCALE GENOMIC DNA]</scope>
    <source>
        <strain evidence="2">CBS 101740 / IMI 381727 / IBT 21946</strain>
    </source>
</reference>
<protein>
    <recommendedName>
        <fullName evidence="3">Methyltransferase domain-containing protein</fullName>
    </recommendedName>
</protein>
<evidence type="ECO:0000313" key="2">
    <source>
        <dbReference type="Proteomes" id="UP000184499"/>
    </source>
</evidence>
<organism evidence="1 2">
    <name type="scientific">Aspergillus brasiliensis (strain CBS 101740 / IMI 381727 / IBT 21946)</name>
    <dbReference type="NCBI Taxonomy" id="767769"/>
    <lineage>
        <taxon>Eukaryota</taxon>
        <taxon>Fungi</taxon>
        <taxon>Dikarya</taxon>
        <taxon>Ascomycota</taxon>
        <taxon>Pezizomycotina</taxon>
        <taxon>Eurotiomycetes</taxon>
        <taxon>Eurotiomycetidae</taxon>
        <taxon>Eurotiales</taxon>
        <taxon>Aspergillaceae</taxon>
        <taxon>Aspergillus</taxon>
        <taxon>Aspergillus subgen. Circumdati</taxon>
    </lineage>
</organism>
<dbReference type="CDD" id="cd02440">
    <property type="entry name" value="AdoMet_MTases"/>
    <property type="match status" value="1"/>
</dbReference>
<name>A0A1L9UEK1_ASPBC</name>
<dbReference type="InterPro" id="IPR029063">
    <property type="entry name" value="SAM-dependent_MTases_sf"/>
</dbReference>
<dbReference type="OrthoDB" id="417697at2759"/>
<dbReference type="AlphaFoldDB" id="A0A1L9UEK1"/>
<gene>
    <name evidence="1" type="ORF">ASPBRDRAFT_45420</name>
</gene>
<dbReference type="Gene3D" id="3.40.50.150">
    <property type="entry name" value="Vaccinia Virus protein VP39"/>
    <property type="match status" value="1"/>
</dbReference>
<dbReference type="Proteomes" id="UP000184499">
    <property type="component" value="Unassembled WGS sequence"/>
</dbReference>
<keyword evidence="2" id="KW-1185">Reference proteome</keyword>